<evidence type="ECO:0000259" key="4">
    <source>
        <dbReference type="PROSITE" id="PS51379"/>
    </source>
</evidence>
<dbReference type="InterPro" id="IPR017896">
    <property type="entry name" value="4Fe4S_Fe-S-bd"/>
</dbReference>
<dbReference type="Proteomes" id="UP000186469">
    <property type="component" value="Unassembled WGS sequence"/>
</dbReference>
<protein>
    <submittedName>
        <fullName evidence="5">4Fe-4S dicluster domain-containing protein</fullName>
    </submittedName>
</protein>
<dbReference type="Pfam" id="PF17179">
    <property type="entry name" value="Fer4_22"/>
    <property type="match status" value="1"/>
</dbReference>
<organism evidence="5 6">
    <name type="scientific">Desulfovibrio litoralis DSM 11393</name>
    <dbReference type="NCBI Taxonomy" id="1121455"/>
    <lineage>
        <taxon>Bacteria</taxon>
        <taxon>Pseudomonadati</taxon>
        <taxon>Thermodesulfobacteriota</taxon>
        <taxon>Desulfovibrionia</taxon>
        <taxon>Desulfovibrionales</taxon>
        <taxon>Desulfovibrionaceae</taxon>
        <taxon>Desulfovibrio</taxon>
    </lineage>
</organism>
<evidence type="ECO:0000313" key="6">
    <source>
        <dbReference type="Proteomes" id="UP000186469"/>
    </source>
</evidence>
<dbReference type="PANTHER" id="PTHR40447">
    <property type="entry name" value="ANAEROBIC SULFITE REDUCTASE SUBUNIT A"/>
    <property type="match status" value="1"/>
</dbReference>
<dbReference type="InterPro" id="IPR017900">
    <property type="entry name" value="4Fe4S_Fe_S_CS"/>
</dbReference>
<dbReference type="GO" id="GO:0046872">
    <property type="term" value="F:metal ion binding"/>
    <property type="evidence" value="ECO:0007669"/>
    <property type="project" value="UniProtKB-KW"/>
</dbReference>
<dbReference type="PANTHER" id="PTHR40447:SF1">
    <property type="entry name" value="ANAEROBIC SULFITE REDUCTASE SUBUNIT A"/>
    <property type="match status" value="1"/>
</dbReference>
<keyword evidence="1" id="KW-0479">Metal-binding</keyword>
<accession>A0A1M7T8Q6</accession>
<evidence type="ECO:0000313" key="5">
    <source>
        <dbReference type="EMBL" id="SHN67099.1"/>
    </source>
</evidence>
<evidence type="ECO:0000256" key="3">
    <source>
        <dbReference type="ARBA" id="ARBA00023014"/>
    </source>
</evidence>
<keyword evidence="2" id="KW-0408">Iron</keyword>
<feature type="domain" description="4Fe-4S ferredoxin-type" evidence="4">
    <location>
        <begin position="227"/>
        <end position="258"/>
    </location>
</feature>
<name>A0A1M7T8Q6_9BACT</name>
<keyword evidence="6" id="KW-1185">Reference proteome</keyword>
<dbReference type="PROSITE" id="PS51379">
    <property type="entry name" value="4FE4S_FER_2"/>
    <property type="match status" value="2"/>
</dbReference>
<dbReference type="PROSITE" id="PS00198">
    <property type="entry name" value="4FE4S_FER_1"/>
    <property type="match status" value="2"/>
</dbReference>
<dbReference type="RefSeq" id="WP_072697422.1">
    <property type="nucleotide sequence ID" value="NZ_FRDI01000008.1"/>
</dbReference>
<feature type="domain" description="4Fe-4S ferredoxin-type" evidence="4">
    <location>
        <begin position="305"/>
        <end position="334"/>
    </location>
</feature>
<dbReference type="STRING" id="1121455.SAMN02745728_01733"/>
<gene>
    <name evidence="5" type="ORF">SAMN02745728_01733</name>
</gene>
<dbReference type="AlphaFoldDB" id="A0A1M7T8Q6"/>
<evidence type="ECO:0000256" key="2">
    <source>
        <dbReference type="ARBA" id="ARBA00023004"/>
    </source>
</evidence>
<dbReference type="SUPFAM" id="SSF46548">
    <property type="entry name" value="alpha-helical ferredoxin"/>
    <property type="match status" value="1"/>
</dbReference>
<dbReference type="EMBL" id="FRDI01000008">
    <property type="protein sequence ID" value="SHN67099.1"/>
    <property type="molecule type" value="Genomic_DNA"/>
</dbReference>
<evidence type="ECO:0000256" key="1">
    <source>
        <dbReference type="ARBA" id="ARBA00022723"/>
    </source>
</evidence>
<keyword evidence="3" id="KW-0411">Iron-sulfur</keyword>
<reference evidence="5 6" key="1">
    <citation type="submission" date="2016-12" db="EMBL/GenBank/DDBJ databases">
        <authorList>
            <person name="Song W.-J."/>
            <person name="Kurnit D.M."/>
        </authorList>
    </citation>
    <scope>NUCLEOTIDE SEQUENCE [LARGE SCALE GENOMIC DNA]</scope>
    <source>
        <strain evidence="5 6">DSM 11393</strain>
    </source>
</reference>
<sequence length="352" mass="39734">MLKFISETNLTSWLNELSQAFTVFTPQNMGRGIIWQEHKTDSKADFSVQPLESAKHVIFPRSQELLRFRYEKQENGTKDLKIEEAVNNKKQIIFGARPCDARGFFTFDPVYNGKIKDTPYLEVRNNTLIIGLSCNDNNETCFCSWIGSNPVDENGSDLILTPVSGGYTLKLITERGKELFNASLLQEASTEQNTETDSFKQASLDNLKPIPDLNNAPEKILARFDDMDFWQSQSYKCLSCGACTYLCPTCYCFNITDENKGSAGARLRSWDACMSANFTLEGSGHNPRNTRFHRMKNRVGHKFSYYPTLHKHFACCGCGRCIKSCPVAVDIREIVLAAINHQSVDKGVEKHG</sequence>
<dbReference type="GO" id="GO:0051536">
    <property type="term" value="F:iron-sulfur cluster binding"/>
    <property type="evidence" value="ECO:0007669"/>
    <property type="project" value="UniProtKB-KW"/>
</dbReference>
<proteinExistence type="predicted"/>